<evidence type="ECO:0000256" key="5">
    <source>
        <dbReference type="ARBA" id="ARBA00023136"/>
    </source>
</evidence>
<feature type="coiled-coil region" evidence="6">
    <location>
        <begin position="391"/>
        <end position="449"/>
    </location>
</feature>
<dbReference type="PANTHER" id="PTHR32309:SF31">
    <property type="entry name" value="CAPSULAR EXOPOLYSACCHARIDE FAMILY"/>
    <property type="match status" value="1"/>
</dbReference>
<evidence type="ECO:0000256" key="4">
    <source>
        <dbReference type="ARBA" id="ARBA00022989"/>
    </source>
</evidence>
<keyword evidence="5 7" id="KW-0472">Membrane</keyword>
<dbReference type="EMBL" id="PCMW01000055">
    <property type="protein sequence ID" value="PDS23731.1"/>
    <property type="molecule type" value="Genomic_DNA"/>
</dbReference>
<feature type="transmembrane region" description="Helical" evidence="7">
    <location>
        <begin position="12"/>
        <end position="29"/>
    </location>
</feature>
<keyword evidence="4 7" id="KW-1133">Transmembrane helix</keyword>
<evidence type="ECO:0000313" key="9">
    <source>
        <dbReference type="EMBL" id="PDS23731.1"/>
    </source>
</evidence>
<protein>
    <recommendedName>
        <fullName evidence="8">Polysaccharide chain length determinant N-terminal domain-containing protein</fullName>
    </recommendedName>
</protein>
<comment type="subcellular location">
    <subcellularLocation>
        <location evidence="1">Cell membrane</location>
        <topology evidence="1">Multi-pass membrane protein</topology>
    </subcellularLocation>
</comment>
<dbReference type="InterPro" id="IPR003856">
    <property type="entry name" value="LPS_length_determ_N"/>
</dbReference>
<feature type="coiled-coil region" evidence="6">
    <location>
        <begin position="258"/>
        <end position="285"/>
    </location>
</feature>
<proteinExistence type="predicted"/>
<feature type="domain" description="Polysaccharide chain length determinant N-terminal" evidence="8">
    <location>
        <begin position="6"/>
        <end position="93"/>
    </location>
</feature>
<name>A0A2H3KQ93_9FLAO</name>
<dbReference type="PANTHER" id="PTHR32309">
    <property type="entry name" value="TYROSINE-PROTEIN KINASE"/>
    <property type="match status" value="1"/>
</dbReference>
<comment type="caution">
    <text evidence="9">The sequence shown here is derived from an EMBL/GenBank/DDBJ whole genome shotgun (WGS) entry which is preliminary data.</text>
</comment>
<evidence type="ECO:0000256" key="2">
    <source>
        <dbReference type="ARBA" id="ARBA00022475"/>
    </source>
</evidence>
<evidence type="ECO:0000256" key="3">
    <source>
        <dbReference type="ARBA" id="ARBA00022692"/>
    </source>
</evidence>
<evidence type="ECO:0000313" key="10">
    <source>
        <dbReference type="Proteomes" id="UP000220828"/>
    </source>
</evidence>
<dbReference type="Proteomes" id="UP000220828">
    <property type="component" value="Unassembled WGS sequence"/>
</dbReference>
<reference evidence="9 10" key="1">
    <citation type="submission" date="2017-09" db="EMBL/GenBank/DDBJ databases">
        <title>Whole genomes of Flavobacteriaceae.</title>
        <authorList>
            <person name="Stine C."/>
            <person name="Li C."/>
            <person name="Tadesse D."/>
        </authorList>
    </citation>
    <scope>NUCLEOTIDE SEQUENCE [LARGE SCALE GENOMIC DNA]</scope>
    <source>
        <strain evidence="9 10">ATCC 35036</strain>
    </source>
</reference>
<dbReference type="OrthoDB" id="621528at2"/>
<dbReference type="RefSeq" id="WP_097554355.1">
    <property type="nucleotide sequence ID" value="NZ_PCMW01000055.1"/>
</dbReference>
<keyword evidence="3 7" id="KW-0812">Transmembrane</keyword>
<dbReference type="AlphaFoldDB" id="A0A2H3KQ93"/>
<organism evidence="9 10">
    <name type="scientific">Flavobacterium branchiophilum</name>
    <dbReference type="NCBI Taxonomy" id="55197"/>
    <lineage>
        <taxon>Bacteria</taxon>
        <taxon>Pseudomonadati</taxon>
        <taxon>Bacteroidota</taxon>
        <taxon>Flavobacteriia</taxon>
        <taxon>Flavobacteriales</taxon>
        <taxon>Flavobacteriaceae</taxon>
        <taxon>Flavobacterium</taxon>
    </lineage>
</organism>
<dbReference type="SUPFAM" id="SSF52540">
    <property type="entry name" value="P-loop containing nucleoside triphosphate hydrolases"/>
    <property type="match status" value="1"/>
</dbReference>
<accession>A0A2H3KQ93</accession>
<evidence type="ECO:0000256" key="6">
    <source>
        <dbReference type="SAM" id="Coils"/>
    </source>
</evidence>
<dbReference type="GO" id="GO:0005886">
    <property type="term" value="C:plasma membrane"/>
    <property type="evidence" value="ECO:0007669"/>
    <property type="project" value="UniProtKB-SubCell"/>
</dbReference>
<keyword evidence="2" id="KW-1003">Cell membrane</keyword>
<dbReference type="Pfam" id="PF02706">
    <property type="entry name" value="Wzz"/>
    <property type="match status" value="1"/>
</dbReference>
<gene>
    <name evidence="9" type="ORF">B0A77_10135</name>
</gene>
<evidence type="ECO:0000256" key="1">
    <source>
        <dbReference type="ARBA" id="ARBA00004651"/>
    </source>
</evidence>
<evidence type="ECO:0000259" key="8">
    <source>
        <dbReference type="Pfam" id="PF02706"/>
    </source>
</evidence>
<keyword evidence="6" id="KW-0175">Coiled coil</keyword>
<dbReference type="InterPro" id="IPR050445">
    <property type="entry name" value="Bact_polysacc_biosynth/exp"/>
</dbReference>
<evidence type="ECO:0000256" key="7">
    <source>
        <dbReference type="SAM" id="Phobius"/>
    </source>
</evidence>
<sequence length="724" mass="83994">MNENLRLLKPLFRGSPIVILVMVLAVFSAKKYLNYVTPMYESTAKIKLADVHEGISNANLYKDLDLFASTNKIASEIEVLKSSSLLKKVLDKLPFKVEIFRKGAFRLEELYNKSPILIEGTFGSDKAYDKRYSLDVVSDKEFIYKEKEASKSFKGQFGRPFTINEATFLITLNQDYLETKRNTKIIDRYEFEFLSDQKLMDKIETNLDIVPVDKDVPVIRINFKSNIPEKAAIFVNTLAESYIQDYIENKFNAANITVEFLKSEITESNKRLKESEDNIQKFRDDNNIINFTQENETNLRKISQLKIQQTNLRMSLDAIKQLNTYIDKGKFNYLELAPNFEAFTDLLSTEMVKAMKKLQADKKDLLLTYTPENEKVKIVDQKMQDLIDYQIESIKNTERNLQIKYNELTQDIEEAQKVFIGIPEKEKMLAILNREFNLYENNYNFLNGKRIDAEIAKSAKIAFHKIITFGSVSKTPISPIRIIIIIVAAILGMFGSIVLIYLVHFAKAKVNDEYTIEKNGTIPIALSTPYIKNRTNLKENFLKEAMKLELKEMIKPRNILTFTSFDKVSHHEFHAINMAKAFMQQGRKVLLVDVTGQLKSFFEDENYVDFSDKKYLSYTKNHFQAIIDLKMSDYDLCIVHNQAIVSEKLALMFMSLANHNLFVVDSRKTPEKRIVLIELLRDEYTLPNLWFVLNKAGYNPNVVIEVKDLIIKFININLLKKYLK</sequence>
<feature type="transmembrane region" description="Helical" evidence="7">
    <location>
        <begin position="482"/>
        <end position="503"/>
    </location>
</feature>
<dbReference type="InterPro" id="IPR027417">
    <property type="entry name" value="P-loop_NTPase"/>
</dbReference>